<comment type="similarity">
    <text evidence="1">Belongs to the Gfo/Idh/MocA family.</text>
</comment>
<evidence type="ECO:0000259" key="12">
    <source>
        <dbReference type="Pfam" id="PF22725"/>
    </source>
</evidence>
<evidence type="ECO:0000256" key="10">
    <source>
        <dbReference type="ARBA" id="ARBA00049233"/>
    </source>
</evidence>
<dbReference type="PANTHER" id="PTHR22604">
    <property type="entry name" value="OXIDOREDUCTASES"/>
    <property type="match status" value="1"/>
</dbReference>
<gene>
    <name evidence="13" type="ORF">PEVE_00004354</name>
</gene>
<evidence type="ECO:0000256" key="6">
    <source>
        <dbReference type="ARBA" id="ARBA00042926"/>
    </source>
</evidence>
<evidence type="ECO:0000313" key="14">
    <source>
        <dbReference type="Proteomes" id="UP001159427"/>
    </source>
</evidence>
<dbReference type="PANTHER" id="PTHR22604:SF105">
    <property type="entry name" value="TRANS-1,2-DIHYDROBENZENE-1,2-DIOL DEHYDROGENASE"/>
    <property type="match status" value="1"/>
</dbReference>
<feature type="domain" description="Gfo/Idh/MocA-like oxidoreductase N-terminal" evidence="11">
    <location>
        <begin position="7"/>
        <end position="124"/>
    </location>
</feature>
<proteinExistence type="inferred from homology"/>
<keyword evidence="2" id="KW-0560">Oxidoreductase</keyword>
<evidence type="ECO:0000256" key="3">
    <source>
        <dbReference type="ARBA" id="ARBA00038853"/>
    </source>
</evidence>
<dbReference type="Proteomes" id="UP001159427">
    <property type="component" value="Unassembled WGS sequence"/>
</dbReference>
<dbReference type="Gene3D" id="3.30.360.10">
    <property type="entry name" value="Dihydrodipicolinate Reductase, domain 2"/>
    <property type="match status" value="1"/>
</dbReference>
<comment type="caution">
    <text evidence="13">The sequence shown here is derived from an EMBL/GenBank/DDBJ whole genome shotgun (WGS) entry which is preliminary data.</text>
</comment>
<evidence type="ECO:0000256" key="2">
    <source>
        <dbReference type="ARBA" id="ARBA00023002"/>
    </source>
</evidence>
<dbReference type="InterPro" id="IPR050984">
    <property type="entry name" value="Gfo/Idh/MocA_domain"/>
</dbReference>
<evidence type="ECO:0000259" key="11">
    <source>
        <dbReference type="Pfam" id="PF01408"/>
    </source>
</evidence>
<evidence type="ECO:0000256" key="7">
    <source>
        <dbReference type="ARBA" id="ARBA00042988"/>
    </source>
</evidence>
<evidence type="ECO:0000256" key="8">
    <source>
        <dbReference type="ARBA" id="ARBA00043025"/>
    </source>
</evidence>
<comment type="catalytic activity">
    <reaction evidence="10">
        <text>D-xylose + NADP(+) = D-xylono-1,5-lactone + NADPH + H(+)</text>
        <dbReference type="Rhea" id="RHEA:22000"/>
        <dbReference type="ChEBI" id="CHEBI:15378"/>
        <dbReference type="ChEBI" id="CHEBI:15867"/>
        <dbReference type="ChEBI" id="CHEBI:53455"/>
        <dbReference type="ChEBI" id="CHEBI:57783"/>
        <dbReference type="ChEBI" id="CHEBI:58349"/>
        <dbReference type="EC" id="1.1.1.179"/>
    </reaction>
</comment>
<dbReference type="EC" id="1.1.1.179" evidence="4"/>
<dbReference type="SUPFAM" id="SSF55347">
    <property type="entry name" value="Glyceraldehyde-3-phosphate dehydrogenase-like, C-terminal domain"/>
    <property type="match status" value="1"/>
</dbReference>
<evidence type="ECO:0000256" key="9">
    <source>
        <dbReference type="ARBA" id="ARBA00047423"/>
    </source>
</evidence>
<evidence type="ECO:0000256" key="4">
    <source>
        <dbReference type="ARBA" id="ARBA00038984"/>
    </source>
</evidence>
<keyword evidence="14" id="KW-1185">Reference proteome</keyword>
<dbReference type="EC" id="1.3.1.20" evidence="3"/>
<name>A0ABN8LRI0_9CNID</name>
<dbReference type="InterPro" id="IPR000683">
    <property type="entry name" value="Gfo/Idh/MocA-like_OxRdtase_N"/>
</dbReference>
<reference evidence="13 14" key="1">
    <citation type="submission" date="2022-05" db="EMBL/GenBank/DDBJ databases">
        <authorList>
            <consortium name="Genoscope - CEA"/>
            <person name="William W."/>
        </authorList>
    </citation>
    <scope>NUCLEOTIDE SEQUENCE [LARGE SCALE GENOMIC DNA]</scope>
</reference>
<dbReference type="Pfam" id="PF01408">
    <property type="entry name" value="GFO_IDH_MocA"/>
    <property type="match status" value="1"/>
</dbReference>
<dbReference type="EMBL" id="CALNXI010000127">
    <property type="protein sequence ID" value="CAH3019831.1"/>
    <property type="molecule type" value="Genomic_DNA"/>
</dbReference>
<accession>A0ABN8LRI0</accession>
<evidence type="ECO:0000256" key="1">
    <source>
        <dbReference type="ARBA" id="ARBA00010928"/>
    </source>
</evidence>
<dbReference type="Gene3D" id="3.40.50.720">
    <property type="entry name" value="NAD(P)-binding Rossmann-like Domain"/>
    <property type="match status" value="1"/>
</dbReference>
<dbReference type="InterPro" id="IPR036291">
    <property type="entry name" value="NAD(P)-bd_dom_sf"/>
</dbReference>
<feature type="domain" description="GFO/IDH/MocA-like oxidoreductase" evidence="12">
    <location>
        <begin position="135"/>
        <end position="249"/>
    </location>
</feature>
<evidence type="ECO:0000313" key="13">
    <source>
        <dbReference type="EMBL" id="CAH3019831.1"/>
    </source>
</evidence>
<dbReference type="SUPFAM" id="SSF51735">
    <property type="entry name" value="NAD(P)-binding Rossmann-fold domains"/>
    <property type="match status" value="1"/>
</dbReference>
<protein>
    <recommendedName>
        <fullName evidence="5">Trans-1,2-dihydrobenzene-1,2-diol dehydrogenase</fullName>
        <ecNumber evidence="4">1.1.1.179</ecNumber>
        <ecNumber evidence="3">1.3.1.20</ecNumber>
    </recommendedName>
    <alternativeName>
        <fullName evidence="8">D-xylose 1-dehydrogenase</fullName>
    </alternativeName>
    <alternativeName>
        <fullName evidence="7">D-xylose-NADP dehydrogenase</fullName>
    </alternativeName>
    <alternativeName>
        <fullName evidence="6">Dimeric dihydrodiol dehydrogenase</fullName>
    </alternativeName>
</protein>
<dbReference type="InterPro" id="IPR055170">
    <property type="entry name" value="GFO_IDH_MocA-like_dom"/>
</dbReference>
<organism evidence="13 14">
    <name type="scientific">Porites evermanni</name>
    <dbReference type="NCBI Taxonomy" id="104178"/>
    <lineage>
        <taxon>Eukaryota</taxon>
        <taxon>Metazoa</taxon>
        <taxon>Cnidaria</taxon>
        <taxon>Anthozoa</taxon>
        <taxon>Hexacorallia</taxon>
        <taxon>Scleractinia</taxon>
        <taxon>Fungiina</taxon>
        <taxon>Poritidae</taxon>
        <taxon>Porites</taxon>
    </lineage>
</organism>
<sequence>MAAACTRWGIFGAGKIAHDFVVALKTLPENEHKVVAVAARSLERSAEFADRHNVEKAYGSYEELARDSNVEVVYVSTIHPQHKPLCILALNNGKHVLCEKPMTMNLKDTKELFDLAKTKGLFIMEALWTRFFPLYADVKNLIDSNALGELHLALVSFGSNVTHIERLCDRDQGGGVLLDIGLYCLHVVDMIFNEEPLTITAVGQKMATGVDSTVVVTMLYEGEKTASITMSIAADLPGEATFSGSHGSVTIHKPFHCPTSFTSPADRKEYPLPEPSMSMNFVNSTGLRYEIQAVRKSLLAGEIENSTMPRKVTEKVFSWMDKIRQQLGVVYKEDL</sequence>
<dbReference type="Pfam" id="PF22725">
    <property type="entry name" value="GFO_IDH_MocA_C3"/>
    <property type="match status" value="1"/>
</dbReference>
<evidence type="ECO:0000256" key="5">
    <source>
        <dbReference type="ARBA" id="ARBA00040603"/>
    </source>
</evidence>
<comment type="catalytic activity">
    <reaction evidence="9">
        <text>(1R,2R)-1,2-dihydrobenzene-1,2-diol + NADP(+) = catechol + NADPH + H(+)</text>
        <dbReference type="Rhea" id="RHEA:16729"/>
        <dbReference type="ChEBI" id="CHEBI:10702"/>
        <dbReference type="ChEBI" id="CHEBI:15378"/>
        <dbReference type="ChEBI" id="CHEBI:18135"/>
        <dbReference type="ChEBI" id="CHEBI:57783"/>
        <dbReference type="ChEBI" id="CHEBI:58349"/>
        <dbReference type="EC" id="1.3.1.20"/>
    </reaction>
</comment>